<sequence>MIPPRAEGGIPDGRGPGCTRKRPGPGTQGACRARATGSAYFRRVPVERRFAHASTTRAAMPASASLPQLRGS</sequence>
<organism evidence="2 3">
    <name type="scientific">Streptomyces sannanensis</name>
    <dbReference type="NCBI Taxonomy" id="285536"/>
    <lineage>
        <taxon>Bacteria</taxon>
        <taxon>Bacillati</taxon>
        <taxon>Actinomycetota</taxon>
        <taxon>Actinomycetes</taxon>
        <taxon>Kitasatosporales</taxon>
        <taxon>Streptomycetaceae</taxon>
        <taxon>Streptomyces</taxon>
    </lineage>
</organism>
<feature type="region of interest" description="Disordered" evidence="1">
    <location>
        <begin position="52"/>
        <end position="72"/>
    </location>
</feature>
<reference evidence="3" key="1">
    <citation type="journal article" date="2019" name="Int. J. Syst. Evol. Microbiol.">
        <title>The Global Catalogue of Microorganisms (GCM) 10K type strain sequencing project: providing services to taxonomists for standard genome sequencing and annotation.</title>
        <authorList>
            <consortium name="The Broad Institute Genomics Platform"/>
            <consortium name="The Broad Institute Genome Sequencing Center for Infectious Disease"/>
            <person name="Wu L."/>
            <person name="Ma J."/>
        </authorList>
    </citation>
    <scope>NUCLEOTIDE SEQUENCE [LARGE SCALE GENOMIC DNA]</scope>
    <source>
        <strain evidence="3">JCM 9651</strain>
    </source>
</reference>
<evidence type="ECO:0000313" key="2">
    <source>
        <dbReference type="EMBL" id="GAA3373597.1"/>
    </source>
</evidence>
<dbReference type="Proteomes" id="UP001499990">
    <property type="component" value="Unassembled WGS sequence"/>
</dbReference>
<protein>
    <submittedName>
        <fullName evidence="2">Uncharacterized protein</fullName>
    </submittedName>
</protein>
<keyword evidence="3" id="KW-1185">Reference proteome</keyword>
<name>A0ABP6SD30_9ACTN</name>
<comment type="caution">
    <text evidence="2">The sequence shown here is derived from an EMBL/GenBank/DDBJ whole genome shotgun (WGS) entry which is preliminary data.</text>
</comment>
<dbReference type="EMBL" id="BAAAYL010000001">
    <property type="protein sequence ID" value="GAA3373597.1"/>
    <property type="molecule type" value="Genomic_DNA"/>
</dbReference>
<gene>
    <name evidence="2" type="ORF">GCM10020367_34160</name>
</gene>
<evidence type="ECO:0000313" key="3">
    <source>
        <dbReference type="Proteomes" id="UP001499990"/>
    </source>
</evidence>
<feature type="region of interest" description="Disordered" evidence="1">
    <location>
        <begin position="1"/>
        <end position="34"/>
    </location>
</feature>
<evidence type="ECO:0000256" key="1">
    <source>
        <dbReference type="SAM" id="MobiDB-lite"/>
    </source>
</evidence>
<accession>A0ABP6SD30</accession>
<proteinExistence type="predicted"/>